<feature type="region of interest" description="Disordered" evidence="5">
    <location>
        <begin position="53"/>
        <end position="73"/>
    </location>
</feature>
<dbReference type="SUPFAM" id="SSF56104">
    <property type="entry name" value="SAICAR synthase-like"/>
    <property type="match status" value="1"/>
</dbReference>
<dbReference type="GO" id="GO:0005737">
    <property type="term" value="C:cytoplasm"/>
    <property type="evidence" value="ECO:0007669"/>
    <property type="project" value="TreeGrafter"/>
</dbReference>
<dbReference type="GO" id="GO:0005634">
    <property type="term" value="C:nucleus"/>
    <property type="evidence" value="ECO:0007669"/>
    <property type="project" value="TreeGrafter"/>
</dbReference>
<feature type="compositionally biased region" description="Basic and acidic residues" evidence="5">
    <location>
        <begin position="139"/>
        <end position="151"/>
    </location>
</feature>
<feature type="region of interest" description="Disordered" evidence="5">
    <location>
        <begin position="586"/>
        <end position="609"/>
    </location>
</feature>
<feature type="compositionally biased region" description="Low complexity" evidence="5">
    <location>
        <begin position="221"/>
        <end position="234"/>
    </location>
</feature>
<gene>
    <name evidence="6" type="ORF">CYLTODRAFT_386438</name>
</gene>
<dbReference type="Gene3D" id="3.30.470.160">
    <property type="entry name" value="Inositol polyphosphate kinase"/>
    <property type="match status" value="1"/>
</dbReference>
<proteinExistence type="inferred from homology"/>
<evidence type="ECO:0000256" key="1">
    <source>
        <dbReference type="ARBA" id="ARBA00007374"/>
    </source>
</evidence>
<dbReference type="PANTHER" id="PTHR12400:SF21">
    <property type="entry name" value="KINASE"/>
    <property type="match status" value="1"/>
</dbReference>
<dbReference type="STRING" id="1314674.A0A0D7BTC8"/>
<dbReference type="GO" id="GO:0008440">
    <property type="term" value="F:inositol-1,4,5-trisphosphate 3-kinase activity"/>
    <property type="evidence" value="ECO:0007669"/>
    <property type="project" value="TreeGrafter"/>
</dbReference>
<dbReference type="InterPro" id="IPR038286">
    <property type="entry name" value="IPK_sf"/>
</dbReference>
<dbReference type="Proteomes" id="UP000054007">
    <property type="component" value="Unassembled WGS sequence"/>
</dbReference>
<dbReference type="InterPro" id="IPR005522">
    <property type="entry name" value="IPK"/>
</dbReference>
<keyword evidence="3 4" id="KW-0418">Kinase</keyword>
<comment type="similarity">
    <text evidence="1 4">Belongs to the inositol phosphokinase (IPK) family.</text>
</comment>
<keyword evidence="2 4" id="KW-0808">Transferase</keyword>
<evidence type="ECO:0000256" key="5">
    <source>
        <dbReference type="SAM" id="MobiDB-lite"/>
    </source>
</evidence>
<evidence type="ECO:0000256" key="4">
    <source>
        <dbReference type="RuleBase" id="RU363090"/>
    </source>
</evidence>
<feature type="compositionally biased region" description="Basic residues" evidence="5">
    <location>
        <begin position="595"/>
        <end position="609"/>
    </location>
</feature>
<feature type="compositionally biased region" description="Polar residues" evidence="5">
    <location>
        <begin position="62"/>
        <end position="72"/>
    </location>
</feature>
<dbReference type="EMBL" id="KN880434">
    <property type="protein sequence ID" value="KIY73773.1"/>
    <property type="molecule type" value="Genomic_DNA"/>
</dbReference>
<dbReference type="PANTHER" id="PTHR12400">
    <property type="entry name" value="INOSITOL POLYPHOSPHATE KINASE"/>
    <property type="match status" value="1"/>
</dbReference>
<dbReference type="GO" id="GO:0046854">
    <property type="term" value="P:phosphatidylinositol phosphate biosynthetic process"/>
    <property type="evidence" value="ECO:0007669"/>
    <property type="project" value="TreeGrafter"/>
</dbReference>
<evidence type="ECO:0000256" key="2">
    <source>
        <dbReference type="ARBA" id="ARBA00022679"/>
    </source>
</evidence>
<feature type="region of interest" description="Disordered" evidence="5">
    <location>
        <begin position="821"/>
        <end position="841"/>
    </location>
</feature>
<organism evidence="6 7">
    <name type="scientific">Cylindrobasidium torrendii FP15055 ss-10</name>
    <dbReference type="NCBI Taxonomy" id="1314674"/>
    <lineage>
        <taxon>Eukaryota</taxon>
        <taxon>Fungi</taxon>
        <taxon>Dikarya</taxon>
        <taxon>Basidiomycota</taxon>
        <taxon>Agaricomycotina</taxon>
        <taxon>Agaricomycetes</taxon>
        <taxon>Agaricomycetidae</taxon>
        <taxon>Agaricales</taxon>
        <taxon>Marasmiineae</taxon>
        <taxon>Physalacriaceae</taxon>
        <taxon>Cylindrobasidium</taxon>
    </lineage>
</organism>
<feature type="compositionally biased region" description="Polar residues" evidence="5">
    <location>
        <begin position="409"/>
        <end position="419"/>
    </location>
</feature>
<feature type="region of interest" description="Disordered" evidence="5">
    <location>
        <begin position="325"/>
        <end position="367"/>
    </location>
</feature>
<reference evidence="6 7" key="1">
    <citation type="journal article" date="2015" name="Fungal Genet. Biol.">
        <title>Evolution of novel wood decay mechanisms in Agaricales revealed by the genome sequences of Fistulina hepatica and Cylindrobasidium torrendii.</title>
        <authorList>
            <person name="Floudas D."/>
            <person name="Held B.W."/>
            <person name="Riley R."/>
            <person name="Nagy L.G."/>
            <person name="Koehler G."/>
            <person name="Ransdell A.S."/>
            <person name="Younus H."/>
            <person name="Chow J."/>
            <person name="Chiniquy J."/>
            <person name="Lipzen A."/>
            <person name="Tritt A."/>
            <person name="Sun H."/>
            <person name="Haridas S."/>
            <person name="LaButti K."/>
            <person name="Ohm R.A."/>
            <person name="Kues U."/>
            <person name="Blanchette R.A."/>
            <person name="Grigoriev I.V."/>
            <person name="Minto R.E."/>
            <person name="Hibbett D.S."/>
        </authorList>
    </citation>
    <scope>NUCLEOTIDE SEQUENCE [LARGE SCALE GENOMIC DNA]</scope>
    <source>
        <strain evidence="6 7">FP15055 ss-10</strain>
    </source>
</reference>
<feature type="region of interest" description="Disordered" evidence="5">
    <location>
        <begin position="120"/>
        <end position="241"/>
    </location>
</feature>
<keyword evidence="7" id="KW-1185">Reference proteome</keyword>
<evidence type="ECO:0000313" key="6">
    <source>
        <dbReference type="EMBL" id="KIY73773.1"/>
    </source>
</evidence>
<evidence type="ECO:0000313" key="7">
    <source>
        <dbReference type="Proteomes" id="UP000054007"/>
    </source>
</evidence>
<dbReference type="OrthoDB" id="2573163at2759"/>
<feature type="compositionally biased region" description="Acidic residues" evidence="5">
    <location>
        <begin position="514"/>
        <end position="528"/>
    </location>
</feature>
<feature type="region of interest" description="Disordered" evidence="5">
    <location>
        <begin position="1"/>
        <end position="23"/>
    </location>
</feature>
<feature type="region of interest" description="Disordered" evidence="5">
    <location>
        <begin position="509"/>
        <end position="543"/>
    </location>
</feature>
<dbReference type="AlphaFoldDB" id="A0A0D7BTC8"/>
<dbReference type="Pfam" id="PF03770">
    <property type="entry name" value="IPK"/>
    <property type="match status" value="1"/>
</dbReference>
<protein>
    <recommendedName>
        <fullName evidence="4">Kinase</fullName>
        <ecNumber evidence="4">2.7.-.-</ecNumber>
    </recommendedName>
</protein>
<evidence type="ECO:0000256" key="3">
    <source>
        <dbReference type="ARBA" id="ARBA00022777"/>
    </source>
</evidence>
<accession>A0A0D7BTC8</accession>
<feature type="compositionally biased region" description="Polar residues" evidence="5">
    <location>
        <begin position="341"/>
        <end position="356"/>
    </location>
</feature>
<feature type="compositionally biased region" description="Basic and acidic residues" evidence="5">
    <location>
        <begin position="160"/>
        <end position="186"/>
    </location>
</feature>
<feature type="region of interest" description="Disordered" evidence="5">
    <location>
        <begin position="760"/>
        <end position="791"/>
    </location>
</feature>
<feature type="region of interest" description="Disordered" evidence="5">
    <location>
        <begin position="409"/>
        <end position="487"/>
    </location>
</feature>
<dbReference type="GO" id="GO:0032958">
    <property type="term" value="P:inositol phosphate biosynthetic process"/>
    <property type="evidence" value="ECO:0007669"/>
    <property type="project" value="InterPro"/>
</dbReference>
<name>A0A0D7BTC8_9AGAR</name>
<sequence>MAHHKYHFPLASPTSITPRVRPKSRAEEIIVNGDDDDGYTTEVYKQTRAMTMPPSRPYLMRSESSNDVNPNPSRKVAATLRLFRDSGEPGPSTSKSSDQLAQNVDVAEKYEFFKRAEWPDREARREKSSAAPLHQQRMRTKERNDSSDGERPTPTLGRPSARDMKMAELADWRKGVMDSRGRRLERQTAPPASPHHTPRFEVAQSPFTVSPWSTDDDESTWETASATTTTSTTSFHNPDEEDQFDRGYDSDDLDFNLPHIPLKPFRNQVGGHTAIYKFTKRAVCKPLVSRENLFYEAVEREAPPLLAFIPRYLGVMLVSYRRVPKTTSPPRLTPRPPFIKSATSNGAHATFETKSSPDLDPESTDDEMPEVVLGRNRHIIPEWLLQHGRNRSVSHSVVPSYARRQLQRQQFAGGITSSPDLAKDDGMQIPPPKPLPFNLAPTPANSPRVSLRAMPPQLAEAPPRKRSSTSDEERTPHFGGTGSTTVNTKLKDHVFSSVLRRFRRRTGGRWAGATEDEADDEADVEYGEDGSPIPGPRRRRPRKLLSHVDRVRLESAQPIRRVQSETMIATPEKLEALEREAMMFNLDGCDEPPRRSRSRSLPRMHHRQPTTRQDHFILMEDLTGRHKHPCVMDLKMGTRQYGMDATPAKKKSQRKKCDRTTSRSLGVRMCGMQKWNSVTQAYEMQDKYAGRELQTAQFASTIASFIHDGGRLLAHQIPVLLQKLYGLARIINRLRGFRFYGCSLLLIYDGDSEAQDAFRASATPVVSSSKRSESTERHRDGRPSLRRTASERLLQVPRSRGEINVRIVDFAHTTTGNDWLAYPPSTRDMPPHVKSSSSTGYKAEVDDETGLIYARFPPHYPEQPDRGFLFGLRSLASALEDVWNEERVKRKGELPPLAVDGREVFDEIFGEHGDDLGYLST</sequence>
<dbReference type="GO" id="GO:0000824">
    <property type="term" value="F:inositol-1,4,5,6-tetrakisphosphate 3-kinase activity"/>
    <property type="evidence" value="ECO:0007669"/>
    <property type="project" value="TreeGrafter"/>
</dbReference>
<dbReference type="EC" id="2.7.-.-" evidence="4"/>
<feature type="compositionally biased region" description="Basic and acidic residues" evidence="5">
    <location>
        <begin position="770"/>
        <end position="783"/>
    </location>
</feature>